<comment type="caution">
    <text evidence="1">The sequence shown here is derived from an EMBL/GenBank/DDBJ whole genome shotgun (WGS) entry which is preliminary data.</text>
</comment>
<dbReference type="Proteomes" id="UP000018936">
    <property type="component" value="Unassembled WGS sequence"/>
</dbReference>
<keyword evidence="2" id="KW-1185">Reference proteome</keyword>
<dbReference type="OrthoDB" id="67540at2759"/>
<reference evidence="1 2" key="1">
    <citation type="journal article" date="2013" name="Proc. Natl. Acad. Sci. U.S.A.">
        <title>The king cobra genome reveals dynamic gene evolution and adaptation in the snake venom system.</title>
        <authorList>
            <person name="Vonk F.J."/>
            <person name="Casewell N.R."/>
            <person name="Henkel C.V."/>
            <person name="Heimberg A.M."/>
            <person name="Jansen H.J."/>
            <person name="McCleary R.J."/>
            <person name="Kerkkamp H.M."/>
            <person name="Vos R.A."/>
            <person name="Guerreiro I."/>
            <person name="Calvete J.J."/>
            <person name="Wuster W."/>
            <person name="Woods A.E."/>
            <person name="Logan J.M."/>
            <person name="Harrison R.A."/>
            <person name="Castoe T.A."/>
            <person name="de Koning A.P."/>
            <person name="Pollock D.D."/>
            <person name="Yandell M."/>
            <person name="Calderon D."/>
            <person name="Renjifo C."/>
            <person name="Currier R.B."/>
            <person name="Salgado D."/>
            <person name="Pla D."/>
            <person name="Sanz L."/>
            <person name="Hyder A.S."/>
            <person name="Ribeiro J.M."/>
            <person name="Arntzen J.W."/>
            <person name="van den Thillart G.E."/>
            <person name="Boetzer M."/>
            <person name="Pirovano W."/>
            <person name="Dirks R.P."/>
            <person name="Spaink H.P."/>
            <person name="Duboule D."/>
            <person name="McGlinn E."/>
            <person name="Kini R.M."/>
            <person name="Richardson M.K."/>
        </authorList>
    </citation>
    <scope>NUCLEOTIDE SEQUENCE</scope>
    <source>
        <tissue evidence="1">Blood</tissue>
    </source>
</reference>
<accession>V8NQ71</accession>
<sequence>MNSMGPGDEGSIGSATDLTETSSIVDGDWTMVDEKAGCLDWCMVAGLILQESSVINQGFSLVQSSEVAREMLQNIKTGLQAGERWVSTDW</sequence>
<evidence type="ECO:0000313" key="2">
    <source>
        <dbReference type="Proteomes" id="UP000018936"/>
    </source>
</evidence>
<organism evidence="1 2">
    <name type="scientific">Ophiophagus hannah</name>
    <name type="common">King cobra</name>
    <name type="synonym">Naja hannah</name>
    <dbReference type="NCBI Taxonomy" id="8665"/>
    <lineage>
        <taxon>Eukaryota</taxon>
        <taxon>Metazoa</taxon>
        <taxon>Chordata</taxon>
        <taxon>Craniata</taxon>
        <taxon>Vertebrata</taxon>
        <taxon>Euteleostomi</taxon>
        <taxon>Lepidosauria</taxon>
        <taxon>Squamata</taxon>
        <taxon>Bifurcata</taxon>
        <taxon>Unidentata</taxon>
        <taxon>Episquamata</taxon>
        <taxon>Toxicofera</taxon>
        <taxon>Serpentes</taxon>
        <taxon>Colubroidea</taxon>
        <taxon>Elapidae</taxon>
        <taxon>Elapinae</taxon>
        <taxon>Ophiophagus</taxon>
    </lineage>
</organism>
<dbReference type="EMBL" id="AZIM01002403">
    <property type="protein sequence ID" value="ETE64096.1"/>
    <property type="molecule type" value="Genomic_DNA"/>
</dbReference>
<feature type="non-terminal residue" evidence="1">
    <location>
        <position position="1"/>
    </location>
</feature>
<name>V8NQ71_OPHHA</name>
<proteinExistence type="predicted"/>
<dbReference type="AlphaFoldDB" id="V8NQ71"/>
<evidence type="ECO:0000313" key="1">
    <source>
        <dbReference type="EMBL" id="ETE64096.1"/>
    </source>
</evidence>
<protein>
    <submittedName>
        <fullName evidence="1">Protein RIC1-like protein</fullName>
    </submittedName>
</protein>
<gene>
    <name evidence="1" type="ORF">L345_10136</name>
</gene>